<dbReference type="PANTHER" id="PTHR42916:SF1">
    <property type="entry name" value="PROTEIN PHYLLO, CHLOROPLASTIC"/>
    <property type="match status" value="1"/>
</dbReference>
<dbReference type="STRING" id="1620.IV67_GL001509"/>
<reference evidence="5 6" key="1">
    <citation type="journal article" date="2015" name="Genome Announc.">
        <title>Expanding the biotechnology potential of lactobacilli through comparative genomics of 213 strains and associated genera.</title>
        <authorList>
            <person name="Sun Z."/>
            <person name="Harris H.M."/>
            <person name="McCann A."/>
            <person name="Guo C."/>
            <person name="Argimon S."/>
            <person name="Zhang W."/>
            <person name="Yang X."/>
            <person name="Jeffery I.B."/>
            <person name="Cooney J.C."/>
            <person name="Kagawa T.F."/>
            <person name="Liu W."/>
            <person name="Song Y."/>
            <person name="Salvetti E."/>
            <person name="Wrobel A."/>
            <person name="Rasinkangas P."/>
            <person name="Parkhill J."/>
            <person name="Rea M.C."/>
            <person name="O'Sullivan O."/>
            <person name="Ritari J."/>
            <person name="Douillard F.P."/>
            <person name="Paul Ross R."/>
            <person name="Yang R."/>
            <person name="Briner A.E."/>
            <person name="Felis G.E."/>
            <person name="de Vos W.M."/>
            <person name="Barrangou R."/>
            <person name="Klaenhammer T.R."/>
            <person name="Caufield P.W."/>
            <person name="Cui Y."/>
            <person name="Zhang H."/>
            <person name="O'Toole P.W."/>
        </authorList>
    </citation>
    <scope>NUCLEOTIDE SEQUENCE [LARGE SCALE GENOMIC DNA]</scope>
    <source>
        <strain evidence="5 6">DSM 20014</strain>
    </source>
</reference>
<feature type="domain" description="AB hydrolase-1" evidence="4">
    <location>
        <begin position="24"/>
        <end position="254"/>
    </location>
</feature>
<dbReference type="PANTHER" id="PTHR42916">
    <property type="entry name" value="2-SUCCINYL-5-ENOLPYRUVYL-6-HYDROXY-3-CYCLOHEXENE-1-CARBOXYLATE SYNTHASE"/>
    <property type="match status" value="1"/>
</dbReference>
<evidence type="ECO:0000256" key="1">
    <source>
        <dbReference type="ARBA" id="ARBA00022428"/>
    </source>
</evidence>
<dbReference type="SUPFAM" id="SSF53474">
    <property type="entry name" value="alpha/beta-Hydrolases"/>
    <property type="match status" value="1"/>
</dbReference>
<comment type="subunit">
    <text evidence="3">Monomer.</text>
</comment>
<comment type="function">
    <text evidence="3">Catalyzes a proton abstraction reaction that results in 2,5-elimination of pyruvate from 2-succinyl-5-enolpyruvyl-6-hydroxy-3-cyclohexene-1-carboxylate (SEPHCHC) and the formation of 2-succinyl-6-hydroxy-2,4-cyclohexadiene-1-carboxylate (SHCHC).</text>
</comment>
<dbReference type="InterPro" id="IPR000073">
    <property type="entry name" value="AB_hydrolase_1"/>
</dbReference>
<dbReference type="Proteomes" id="UP000051673">
    <property type="component" value="Unassembled WGS sequence"/>
</dbReference>
<dbReference type="HAMAP" id="MF_01660">
    <property type="entry name" value="MenH"/>
    <property type="match status" value="1"/>
</dbReference>
<dbReference type="AlphaFoldDB" id="A0A0R2JJN2"/>
<evidence type="ECO:0000256" key="2">
    <source>
        <dbReference type="ARBA" id="ARBA00023239"/>
    </source>
</evidence>
<dbReference type="EC" id="4.2.99.20" evidence="3"/>
<evidence type="ECO:0000256" key="3">
    <source>
        <dbReference type="HAMAP-Rule" id="MF_01660"/>
    </source>
</evidence>
<dbReference type="UniPathway" id="UPA01057">
    <property type="reaction ID" value="UER00900"/>
</dbReference>
<name>A0A0R2JJN2_9LACO</name>
<evidence type="ECO:0000313" key="6">
    <source>
        <dbReference type="Proteomes" id="UP000051673"/>
    </source>
</evidence>
<dbReference type="PRINTS" id="PR00111">
    <property type="entry name" value="ABHYDROLASE"/>
</dbReference>
<protein>
    <recommendedName>
        <fullName evidence="3">Putative 2-succinyl-6-hydroxy-2,4-cyclohexadiene-1-carboxylate synthase</fullName>
        <shortName evidence="3">SHCHC synthase</shortName>
        <ecNumber evidence="3">4.2.99.20</ecNumber>
    </recommendedName>
</protein>
<keyword evidence="2 3" id="KW-0456">Lyase</keyword>
<dbReference type="GO" id="GO:0009234">
    <property type="term" value="P:menaquinone biosynthetic process"/>
    <property type="evidence" value="ECO:0007669"/>
    <property type="project" value="UniProtKB-UniRule"/>
</dbReference>
<comment type="similarity">
    <text evidence="3">Belongs to the AB hydrolase superfamily. MenH family.</text>
</comment>
<dbReference type="OrthoDB" id="9808398at2"/>
<accession>A0A0R2JJN2</accession>
<dbReference type="EMBL" id="JQCD01000018">
    <property type="protein sequence ID" value="KRN77458.1"/>
    <property type="molecule type" value="Genomic_DNA"/>
</dbReference>
<comment type="pathway">
    <text evidence="3">Quinol/quinone metabolism; menaquinone biosynthesis.</text>
</comment>
<proteinExistence type="inferred from homology"/>
<evidence type="ECO:0000313" key="5">
    <source>
        <dbReference type="EMBL" id="KRN77458.1"/>
    </source>
</evidence>
<dbReference type="GO" id="GO:0070205">
    <property type="term" value="F:2-succinyl-6-hydroxy-2,4-cyclohexadiene-1-carboxylate synthase activity"/>
    <property type="evidence" value="ECO:0007669"/>
    <property type="project" value="UniProtKB-UniRule"/>
</dbReference>
<organism evidence="5 6">
    <name type="scientific">Weissella minor</name>
    <dbReference type="NCBI Taxonomy" id="1620"/>
    <lineage>
        <taxon>Bacteria</taxon>
        <taxon>Bacillati</taxon>
        <taxon>Bacillota</taxon>
        <taxon>Bacilli</taxon>
        <taxon>Lactobacillales</taxon>
        <taxon>Lactobacillaceae</taxon>
        <taxon>Weissella</taxon>
    </lineage>
</organism>
<sequence length="264" mass="29355">METIEIDGYPYMYEKTGAGAPVWVFLHGFLGSHADFAEIAPQGTIIRLDLLGFGSDKPTVDPAMRFASSQQVAELQRVLRQLTNEPIRLVGYSMGARLALAYALTYPENLEMLVLESGTPGLAEAAARTDRQKADQLKAEHVGEVGMEAFIDEWEQMPLFKSQAHVSQAQQTFMHQQRVQQNVENVQASLNYFGTGQMPNFWPALADIQLPTILINGATDQKFLGISDQMETRLTNGRRFVISDAGHNVHFEAPQAFEALLNQL</sequence>
<dbReference type="UniPathway" id="UPA00079"/>
<dbReference type="InterPro" id="IPR022485">
    <property type="entry name" value="SHCHC_synthase_MenH"/>
</dbReference>
<dbReference type="RefSeq" id="WP_057786516.1">
    <property type="nucleotide sequence ID" value="NZ_JQCD01000018.1"/>
</dbReference>
<gene>
    <name evidence="3" type="primary">menH</name>
    <name evidence="5" type="ORF">IV67_GL001509</name>
</gene>
<dbReference type="NCBIfam" id="TIGR03695">
    <property type="entry name" value="menH_SHCHC"/>
    <property type="match status" value="1"/>
</dbReference>
<evidence type="ECO:0000259" key="4">
    <source>
        <dbReference type="Pfam" id="PF00561"/>
    </source>
</evidence>
<keyword evidence="6" id="KW-1185">Reference proteome</keyword>
<dbReference type="PATRIC" id="fig|1620.3.peg.1539"/>
<keyword evidence="1 3" id="KW-0474">Menaquinone biosynthesis</keyword>
<comment type="pathway">
    <text evidence="3">Quinol/quinone metabolism; 1,4-dihydroxy-2-naphthoate biosynthesis; 1,4-dihydroxy-2-naphthoate from chorismate: step 3/7.</text>
</comment>
<dbReference type="Pfam" id="PF00561">
    <property type="entry name" value="Abhydrolase_1"/>
    <property type="match status" value="1"/>
</dbReference>
<comment type="caution">
    <text evidence="5">The sequence shown here is derived from an EMBL/GenBank/DDBJ whole genome shotgun (WGS) entry which is preliminary data.</text>
</comment>
<dbReference type="Gene3D" id="3.40.50.1820">
    <property type="entry name" value="alpha/beta hydrolase"/>
    <property type="match status" value="1"/>
</dbReference>
<dbReference type="InterPro" id="IPR029058">
    <property type="entry name" value="AB_hydrolase_fold"/>
</dbReference>
<comment type="catalytic activity">
    <reaction evidence="3">
        <text>5-enolpyruvoyl-6-hydroxy-2-succinyl-cyclohex-3-ene-1-carboxylate = (1R,6R)-6-hydroxy-2-succinyl-cyclohexa-2,4-diene-1-carboxylate + pyruvate</text>
        <dbReference type="Rhea" id="RHEA:25597"/>
        <dbReference type="ChEBI" id="CHEBI:15361"/>
        <dbReference type="ChEBI" id="CHEBI:58689"/>
        <dbReference type="ChEBI" id="CHEBI:58818"/>
        <dbReference type="EC" id="4.2.99.20"/>
    </reaction>
</comment>